<sequence length="192" mass="21069">MGRCGASSVRVITKQGVPQATVLMRPRTSPTIPFCGPLTISATFINIMIVLIRIRLLSEENKITKACPKCVNSETGDDRKEWNNKKRERERERGNTDQQEEGRGVADTAEGVPEEVGEVRHGSAAVPHLAHPLPQLGSISWYAASKEEQTETRRCSLCLQIDMYVSSLSQVGDASDGSGTSLFLQKRVVGMK</sequence>
<evidence type="ECO:0000313" key="4">
    <source>
        <dbReference type="Proteomes" id="UP001055439"/>
    </source>
</evidence>
<protein>
    <submittedName>
        <fullName evidence="3">Uncharacterized protein</fullName>
    </submittedName>
</protein>
<keyword evidence="2" id="KW-1133">Transmembrane helix</keyword>
<feature type="transmembrane region" description="Helical" evidence="2">
    <location>
        <begin position="31"/>
        <end position="52"/>
    </location>
</feature>
<keyword evidence="2" id="KW-0812">Transmembrane</keyword>
<gene>
    <name evidence="3" type="ORF">MUK42_35895</name>
</gene>
<evidence type="ECO:0000256" key="2">
    <source>
        <dbReference type="SAM" id="Phobius"/>
    </source>
</evidence>
<dbReference type="EMBL" id="CP097508">
    <property type="protein sequence ID" value="URE10365.1"/>
    <property type="molecule type" value="Genomic_DNA"/>
</dbReference>
<keyword evidence="2" id="KW-0472">Membrane</keyword>
<organism evidence="3 4">
    <name type="scientific">Musa troglodytarum</name>
    <name type="common">fe'i banana</name>
    <dbReference type="NCBI Taxonomy" id="320322"/>
    <lineage>
        <taxon>Eukaryota</taxon>
        <taxon>Viridiplantae</taxon>
        <taxon>Streptophyta</taxon>
        <taxon>Embryophyta</taxon>
        <taxon>Tracheophyta</taxon>
        <taxon>Spermatophyta</taxon>
        <taxon>Magnoliopsida</taxon>
        <taxon>Liliopsida</taxon>
        <taxon>Zingiberales</taxon>
        <taxon>Musaceae</taxon>
        <taxon>Musa</taxon>
    </lineage>
</organism>
<name>A0A9E7G9R7_9LILI</name>
<proteinExistence type="predicted"/>
<evidence type="ECO:0000256" key="1">
    <source>
        <dbReference type="SAM" id="MobiDB-lite"/>
    </source>
</evidence>
<dbReference type="Proteomes" id="UP001055439">
    <property type="component" value="Chromosome 6"/>
</dbReference>
<feature type="compositionally biased region" description="Basic and acidic residues" evidence="1">
    <location>
        <begin position="76"/>
        <end position="104"/>
    </location>
</feature>
<accession>A0A9E7G9R7</accession>
<evidence type="ECO:0000313" key="3">
    <source>
        <dbReference type="EMBL" id="URE10365.1"/>
    </source>
</evidence>
<keyword evidence="4" id="KW-1185">Reference proteome</keyword>
<reference evidence="3" key="1">
    <citation type="submission" date="2022-05" db="EMBL/GenBank/DDBJ databases">
        <title>The Musa troglodytarum L. genome provides insights into the mechanism of non-climacteric behaviour and enrichment of carotenoids.</title>
        <authorList>
            <person name="Wang J."/>
        </authorList>
    </citation>
    <scope>NUCLEOTIDE SEQUENCE</scope>
    <source>
        <tissue evidence="3">Leaf</tissue>
    </source>
</reference>
<feature type="region of interest" description="Disordered" evidence="1">
    <location>
        <begin position="69"/>
        <end position="111"/>
    </location>
</feature>
<dbReference type="AlphaFoldDB" id="A0A9E7G9R7"/>